<dbReference type="EMBL" id="BJXQ01000023">
    <property type="protein sequence ID" value="GEN04629.1"/>
    <property type="molecule type" value="Genomic_DNA"/>
</dbReference>
<evidence type="ECO:0000313" key="5">
    <source>
        <dbReference type="Proteomes" id="UP000321104"/>
    </source>
</evidence>
<evidence type="ECO:0000259" key="1">
    <source>
        <dbReference type="PROSITE" id="PS51192"/>
    </source>
</evidence>
<reference evidence="2 4" key="1">
    <citation type="submission" date="2012-11" db="EMBL/GenBank/DDBJ databases">
        <title>Whole genome sequence of Acetobacter indonesiensis 5H-1.</title>
        <authorList>
            <person name="Azuma Y."/>
            <person name="Higashiura N."/>
            <person name="Hirakawa H."/>
            <person name="Matsushita K."/>
        </authorList>
    </citation>
    <scope>NUCLEOTIDE SEQUENCE [LARGE SCALE GENOMIC DNA]</scope>
    <source>
        <strain evidence="2 4">5H-1</strain>
    </source>
</reference>
<dbReference type="InterPro" id="IPR038718">
    <property type="entry name" value="SNF2-like_sf"/>
</dbReference>
<gene>
    <name evidence="2" type="ORF">Abin_003_019</name>
    <name evidence="3" type="ORF">AIN02nite_26540</name>
</gene>
<evidence type="ECO:0000313" key="4">
    <source>
        <dbReference type="Proteomes" id="UP000032673"/>
    </source>
</evidence>
<keyword evidence="2" id="KW-0347">Helicase</keyword>
<accession>A0A6N3TA52</accession>
<sequence>MENSVTGNPFAERNRFILRLDMAARSDALQARLEAAPEWDLVICDEAHRMSASYFGGEVKETRRYKLGKLLGARTRNLLLMSATPHNGKEADFQLFMGLLDSDRFEGRFREGVRKADVSDMMRRLTKEELFRFDETPLFPARYAYTVAYELSPAEADLYQAVTSYVREEMNRADRIGDGQRQGNVGFALQILQRRLCVLTIAANALCAPGETRTSSMRR</sequence>
<dbReference type="InterPro" id="IPR027417">
    <property type="entry name" value="P-loop_NTPase"/>
</dbReference>
<dbReference type="GO" id="GO:0004386">
    <property type="term" value="F:helicase activity"/>
    <property type="evidence" value="ECO:0007669"/>
    <property type="project" value="UniProtKB-KW"/>
</dbReference>
<keyword evidence="2" id="KW-0547">Nucleotide-binding</keyword>
<dbReference type="Proteomes" id="UP000321104">
    <property type="component" value="Unassembled WGS sequence"/>
</dbReference>
<keyword evidence="4" id="KW-1185">Reference proteome</keyword>
<protein>
    <submittedName>
        <fullName evidence="2">Helicase</fullName>
    </submittedName>
</protein>
<organism evidence="3 5">
    <name type="scientific">Acetobacter indonesiensis</name>
    <dbReference type="NCBI Taxonomy" id="104101"/>
    <lineage>
        <taxon>Bacteria</taxon>
        <taxon>Pseudomonadati</taxon>
        <taxon>Pseudomonadota</taxon>
        <taxon>Alphaproteobacteria</taxon>
        <taxon>Acetobacterales</taxon>
        <taxon>Acetobacteraceae</taxon>
        <taxon>Acetobacter</taxon>
    </lineage>
</organism>
<dbReference type="AlphaFoldDB" id="A0A6N3TA52"/>
<dbReference type="Gene3D" id="3.40.50.10810">
    <property type="entry name" value="Tandem AAA-ATPase domain"/>
    <property type="match status" value="1"/>
</dbReference>
<dbReference type="SUPFAM" id="SSF52540">
    <property type="entry name" value="P-loop containing nucleoside triphosphate hydrolases"/>
    <property type="match status" value="1"/>
</dbReference>
<comment type="caution">
    <text evidence="3">The sequence shown here is derived from an EMBL/GenBank/DDBJ whole genome shotgun (WGS) entry which is preliminary data.</text>
</comment>
<name>A0A6N3TA52_9PROT</name>
<reference evidence="3 5" key="2">
    <citation type="submission" date="2019-07" db="EMBL/GenBank/DDBJ databases">
        <title>Whole genome shotgun sequence of Acetobacter indonesiensis NBRC 16471.</title>
        <authorList>
            <person name="Hosoyama A."/>
            <person name="Uohara A."/>
            <person name="Ohji S."/>
            <person name="Ichikawa N."/>
        </authorList>
    </citation>
    <scope>NUCLEOTIDE SEQUENCE [LARGE SCALE GENOMIC DNA]</scope>
    <source>
        <strain evidence="3 5">NBRC 16471</strain>
    </source>
</reference>
<keyword evidence="2" id="KW-0378">Hydrolase</keyword>
<keyword evidence="2" id="KW-0067">ATP-binding</keyword>
<proteinExistence type="predicted"/>
<dbReference type="EMBL" id="BAMW01000003">
    <property type="protein sequence ID" value="GAN61902.1"/>
    <property type="molecule type" value="Genomic_DNA"/>
</dbReference>
<dbReference type="PROSITE" id="PS51192">
    <property type="entry name" value="HELICASE_ATP_BIND_1"/>
    <property type="match status" value="1"/>
</dbReference>
<evidence type="ECO:0000313" key="3">
    <source>
        <dbReference type="EMBL" id="GEN04629.1"/>
    </source>
</evidence>
<dbReference type="InterPro" id="IPR014001">
    <property type="entry name" value="Helicase_ATP-bd"/>
</dbReference>
<evidence type="ECO:0000313" key="2">
    <source>
        <dbReference type="EMBL" id="GAN61902.1"/>
    </source>
</evidence>
<dbReference type="Proteomes" id="UP000032673">
    <property type="component" value="Unassembled WGS sequence"/>
</dbReference>
<feature type="domain" description="Helicase ATP-binding" evidence="1">
    <location>
        <begin position="1"/>
        <end position="103"/>
    </location>
</feature>